<proteinExistence type="predicted"/>
<evidence type="ECO:0000313" key="2">
    <source>
        <dbReference type="Proteomes" id="UP000789901"/>
    </source>
</evidence>
<dbReference type="PANTHER" id="PTHR46880">
    <property type="entry name" value="RAS-ASSOCIATING DOMAIN-CONTAINING PROTEIN"/>
    <property type="match status" value="1"/>
</dbReference>
<evidence type="ECO:0000313" key="1">
    <source>
        <dbReference type="EMBL" id="CAG8844262.1"/>
    </source>
</evidence>
<organism evidence="1 2">
    <name type="scientific">Gigaspora margarita</name>
    <dbReference type="NCBI Taxonomy" id="4874"/>
    <lineage>
        <taxon>Eukaryota</taxon>
        <taxon>Fungi</taxon>
        <taxon>Fungi incertae sedis</taxon>
        <taxon>Mucoromycota</taxon>
        <taxon>Glomeromycotina</taxon>
        <taxon>Glomeromycetes</taxon>
        <taxon>Diversisporales</taxon>
        <taxon>Gigasporaceae</taxon>
        <taxon>Gigaspora</taxon>
    </lineage>
</organism>
<sequence>NKPILRYLEIIKLDDCRAKSITANLKRFILAKLLNNKYLVHFRSDSTSTILGHQNRVAARLKKYNSFITENYCIAHCLHFADQNAADKAATLLANINQTFEIVTMFLAEDNNLNITQASIFISKFASATITSLNNYFSNQELYEAIKIYDPKQLPISDNDLANYSNEAINILGNFYGIEKIINEQQFIPLLDKKDLINKWEMNFIFSQTIFIFDFPATSTLIQIALLIFVSNATV</sequence>
<feature type="non-terminal residue" evidence="1">
    <location>
        <position position="1"/>
    </location>
</feature>
<name>A0ABN7WZ61_GIGMA</name>
<comment type="caution">
    <text evidence="1">The sequence shown here is derived from an EMBL/GenBank/DDBJ whole genome shotgun (WGS) entry which is preliminary data.</text>
</comment>
<dbReference type="EMBL" id="CAJVQB010075258">
    <property type="protein sequence ID" value="CAG8844262.1"/>
    <property type="molecule type" value="Genomic_DNA"/>
</dbReference>
<gene>
    <name evidence="1" type="ORF">GMARGA_LOCUS36998</name>
</gene>
<accession>A0ABN7WZ61</accession>
<reference evidence="1 2" key="1">
    <citation type="submission" date="2021-06" db="EMBL/GenBank/DDBJ databases">
        <authorList>
            <person name="Kallberg Y."/>
            <person name="Tangrot J."/>
            <person name="Rosling A."/>
        </authorList>
    </citation>
    <scope>NUCLEOTIDE SEQUENCE [LARGE SCALE GENOMIC DNA]</scope>
    <source>
        <strain evidence="1 2">120-4 pot B 10/14</strain>
    </source>
</reference>
<protein>
    <submittedName>
        <fullName evidence="1">40438_t:CDS:1</fullName>
    </submittedName>
</protein>
<keyword evidence="2" id="KW-1185">Reference proteome</keyword>
<feature type="non-terminal residue" evidence="1">
    <location>
        <position position="235"/>
    </location>
</feature>
<dbReference type="Proteomes" id="UP000789901">
    <property type="component" value="Unassembled WGS sequence"/>
</dbReference>
<dbReference type="PANTHER" id="PTHR46880:SF5">
    <property type="entry name" value="DUF4371 DOMAIN-CONTAINING PROTEIN"/>
    <property type="match status" value="1"/>
</dbReference>